<feature type="compositionally biased region" description="Basic residues" evidence="1">
    <location>
        <begin position="1"/>
        <end position="18"/>
    </location>
</feature>
<feature type="region of interest" description="Disordered" evidence="1">
    <location>
        <begin position="1"/>
        <end position="35"/>
    </location>
</feature>
<evidence type="ECO:0000313" key="2">
    <source>
        <dbReference type="EMBL" id="KAL0102662.1"/>
    </source>
</evidence>
<keyword evidence="3" id="KW-1185">Reference proteome</keyword>
<dbReference type="Proteomes" id="UP001430953">
    <property type="component" value="Unassembled WGS sequence"/>
</dbReference>
<comment type="caution">
    <text evidence="2">The sequence shown here is derived from an EMBL/GenBank/DDBJ whole genome shotgun (WGS) entry which is preliminary data.</text>
</comment>
<reference evidence="2 3" key="1">
    <citation type="submission" date="2023-03" db="EMBL/GenBank/DDBJ databases">
        <title>High recombination rates correlate with genetic variation in Cardiocondyla obscurior ants.</title>
        <authorList>
            <person name="Errbii M."/>
        </authorList>
    </citation>
    <scope>NUCLEOTIDE SEQUENCE [LARGE SCALE GENOMIC DNA]</scope>
    <source>
        <strain evidence="2">Alpha-2009</strain>
        <tissue evidence="2">Whole body</tissue>
    </source>
</reference>
<dbReference type="EMBL" id="JADYXP020000022">
    <property type="protein sequence ID" value="KAL0102662.1"/>
    <property type="molecule type" value="Genomic_DNA"/>
</dbReference>
<protein>
    <submittedName>
        <fullName evidence="2">Uncharacterized protein</fullName>
    </submittedName>
</protein>
<sequence>MHVCTRGRRKDRFKRRRVQREGKRARTRPADGSNQHSSLITIYALPFVLSCFPRLARSRSRSPWGPMEIRRCVHLSYRHRRHRSRFNLTAIAPCRFSRDDSRGVGARHLEPIIRGGDFNSHASSIYP</sequence>
<evidence type="ECO:0000313" key="3">
    <source>
        <dbReference type="Proteomes" id="UP001430953"/>
    </source>
</evidence>
<name>A0AAW2EHL9_9HYME</name>
<gene>
    <name evidence="2" type="ORF">PUN28_018159</name>
</gene>
<evidence type="ECO:0000256" key="1">
    <source>
        <dbReference type="SAM" id="MobiDB-lite"/>
    </source>
</evidence>
<dbReference type="AlphaFoldDB" id="A0AAW2EHL9"/>
<accession>A0AAW2EHL9</accession>
<proteinExistence type="predicted"/>
<organism evidence="2 3">
    <name type="scientific">Cardiocondyla obscurior</name>
    <dbReference type="NCBI Taxonomy" id="286306"/>
    <lineage>
        <taxon>Eukaryota</taxon>
        <taxon>Metazoa</taxon>
        <taxon>Ecdysozoa</taxon>
        <taxon>Arthropoda</taxon>
        <taxon>Hexapoda</taxon>
        <taxon>Insecta</taxon>
        <taxon>Pterygota</taxon>
        <taxon>Neoptera</taxon>
        <taxon>Endopterygota</taxon>
        <taxon>Hymenoptera</taxon>
        <taxon>Apocrita</taxon>
        <taxon>Aculeata</taxon>
        <taxon>Formicoidea</taxon>
        <taxon>Formicidae</taxon>
        <taxon>Myrmicinae</taxon>
        <taxon>Cardiocondyla</taxon>
    </lineage>
</organism>